<evidence type="ECO:0000256" key="4">
    <source>
        <dbReference type="PIRNR" id="PIRNR001338"/>
    </source>
</evidence>
<comment type="catalytic activity">
    <reaction evidence="3 4">
        <text>5-carboxyamino-1-(5-phospho-D-ribosyl)imidazole + H(+) = 5-amino-1-(5-phospho-D-ribosyl)imidazole-4-carboxylate</text>
        <dbReference type="Rhea" id="RHEA:13193"/>
        <dbReference type="ChEBI" id="CHEBI:15378"/>
        <dbReference type="ChEBI" id="CHEBI:58730"/>
        <dbReference type="ChEBI" id="CHEBI:77657"/>
        <dbReference type="EC" id="5.4.99.18"/>
    </reaction>
</comment>
<reference evidence="7 8" key="2">
    <citation type="journal article" date="2011" name="ISME J.">
        <title>RNA-seq reveals cooperative metabolic interactions between two termite-gut spirochete species in co-culture.</title>
        <authorList>
            <person name="Rosenthal A.Z."/>
            <person name="Matson E.G."/>
            <person name="Eldar A."/>
            <person name="Leadbetter J.R."/>
        </authorList>
    </citation>
    <scope>NUCLEOTIDE SEQUENCE [LARGE SCALE GENOMIC DNA]</scope>
    <source>
        <strain evidence="8">ATCC BAA-887 / DSM 12427 / ZAS-2</strain>
    </source>
</reference>
<dbReference type="Gene3D" id="3.40.50.1970">
    <property type="match status" value="1"/>
</dbReference>
<dbReference type="InterPro" id="IPR024694">
    <property type="entry name" value="PurE_prokaryotes"/>
</dbReference>
<dbReference type="OrthoDB" id="9791908at2"/>
<dbReference type="PANTHER" id="PTHR23046">
    <property type="entry name" value="PHOSPHORIBOSYLAMINOIMIDAZOLE CARBOXYLASE CATALYTIC SUBUNIT"/>
    <property type="match status" value="1"/>
</dbReference>
<dbReference type="SMART" id="SM01001">
    <property type="entry name" value="AIRC"/>
    <property type="match status" value="1"/>
</dbReference>
<dbReference type="GO" id="GO:0006189">
    <property type="term" value="P:'de novo' IMP biosynthetic process"/>
    <property type="evidence" value="ECO:0007669"/>
    <property type="project" value="UniProtKB-UniRule"/>
</dbReference>
<evidence type="ECO:0000256" key="3">
    <source>
        <dbReference type="HAMAP-Rule" id="MF_01929"/>
    </source>
</evidence>
<name>F5YPQ4_TREPZ</name>
<feature type="domain" description="PurE" evidence="6">
    <location>
        <begin position="1"/>
        <end position="150"/>
    </location>
</feature>
<feature type="binding site" evidence="3 5">
    <location>
        <position position="39"/>
    </location>
    <ligand>
        <name>substrate</name>
    </ligand>
</feature>
<keyword evidence="8" id="KW-1185">Reference proteome</keyword>
<accession>F5YPQ4</accession>
<proteinExistence type="inferred from homology"/>
<dbReference type="eggNOG" id="COG0041">
    <property type="taxonomic scope" value="Bacteria"/>
</dbReference>
<dbReference type="SUPFAM" id="SSF52255">
    <property type="entry name" value="N5-CAIR mutase (phosphoribosylaminoimidazole carboxylase, PurE)"/>
    <property type="match status" value="1"/>
</dbReference>
<keyword evidence="1 3" id="KW-0658">Purine biosynthesis</keyword>
<dbReference type="STRING" id="545694.TREPR_3788"/>
<dbReference type="InterPro" id="IPR000031">
    <property type="entry name" value="PurE_dom"/>
</dbReference>
<feature type="binding site" evidence="3 5">
    <location>
        <position position="12"/>
    </location>
    <ligand>
        <name>substrate</name>
    </ligand>
</feature>
<evidence type="ECO:0000256" key="1">
    <source>
        <dbReference type="ARBA" id="ARBA00022755"/>
    </source>
</evidence>
<evidence type="ECO:0000256" key="5">
    <source>
        <dbReference type="PIRSR" id="PIRSR001338-1"/>
    </source>
</evidence>
<comment type="function">
    <text evidence="3 4">Catalyzes the conversion of N5-carboxyaminoimidazole ribonucleotide (N5-CAIR) to 4-carboxy-5-aminoimidazole ribonucleotide (CAIR).</text>
</comment>
<feature type="binding site" evidence="3 5">
    <location>
        <position position="9"/>
    </location>
    <ligand>
        <name>substrate</name>
    </ligand>
</feature>
<reference evidence="8" key="1">
    <citation type="submission" date="2009-12" db="EMBL/GenBank/DDBJ databases">
        <title>Complete sequence of Treponema primitia strain ZAS-2.</title>
        <authorList>
            <person name="Tetu S.G."/>
            <person name="Matson E."/>
            <person name="Ren Q."/>
            <person name="Seshadri R."/>
            <person name="Elbourne L."/>
            <person name="Hassan K.A."/>
            <person name="Durkin A."/>
            <person name="Radune D."/>
            <person name="Mohamoud Y."/>
            <person name="Shay R."/>
            <person name="Jin S."/>
            <person name="Zhang X."/>
            <person name="Lucey K."/>
            <person name="Ballor N.R."/>
            <person name="Ottesen E."/>
            <person name="Rosenthal R."/>
            <person name="Allen A."/>
            <person name="Leadbetter J.R."/>
            <person name="Paulsen I.T."/>
        </authorList>
    </citation>
    <scope>NUCLEOTIDE SEQUENCE [LARGE SCALE GENOMIC DNA]</scope>
    <source>
        <strain evidence="8">ATCC BAA-887 / DSM 12427 / ZAS-2</strain>
    </source>
</reference>
<dbReference type="PIRSF" id="PIRSF001338">
    <property type="entry name" value="AIR_carboxylase"/>
    <property type="match status" value="1"/>
</dbReference>
<dbReference type="KEGG" id="tpi:TREPR_3788"/>
<dbReference type="AlphaFoldDB" id="F5YPQ4"/>
<dbReference type="EC" id="5.4.99.18" evidence="3 4"/>
<keyword evidence="2 3" id="KW-0413">Isomerase</keyword>
<dbReference type="RefSeq" id="WP_015706547.1">
    <property type="nucleotide sequence ID" value="NC_015578.1"/>
</dbReference>
<evidence type="ECO:0000313" key="8">
    <source>
        <dbReference type="Proteomes" id="UP000009223"/>
    </source>
</evidence>
<dbReference type="Proteomes" id="UP000009223">
    <property type="component" value="Chromosome"/>
</dbReference>
<dbReference type="GO" id="GO:0016829">
    <property type="term" value="F:lyase activity"/>
    <property type="evidence" value="ECO:0007669"/>
    <property type="project" value="UniProtKB-KW"/>
</dbReference>
<protein>
    <recommendedName>
        <fullName evidence="3 4">N5-carboxyaminoimidazole ribonucleotide mutase</fullName>
        <shortName evidence="3 4">N5-CAIR mutase</shortName>
        <ecNumber evidence="3 4">5.4.99.18</ecNumber>
    </recommendedName>
    <alternativeName>
        <fullName evidence="3">5-(carboxyamino)imidazole ribonucleotide mutase</fullName>
    </alternativeName>
</protein>
<keyword evidence="7" id="KW-0456">Lyase</keyword>
<dbReference type="GO" id="GO:0034023">
    <property type="term" value="F:5-(carboxyamino)imidazole ribonucleotide mutase activity"/>
    <property type="evidence" value="ECO:0007669"/>
    <property type="project" value="UniProtKB-UniRule"/>
</dbReference>
<evidence type="ECO:0000256" key="2">
    <source>
        <dbReference type="ARBA" id="ARBA00023235"/>
    </source>
</evidence>
<gene>
    <name evidence="3 7" type="primary">purE</name>
    <name evidence="7" type="ordered locus">TREPR_3788</name>
</gene>
<evidence type="ECO:0000259" key="6">
    <source>
        <dbReference type="SMART" id="SM01001"/>
    </source>
</evidence>
<dbReference type="HAMAP" id="MF_01929">
    <property type="entry name" value="PurE_classI"/>
    <property type="match status" value="1"/>
</dbReference>
<evidence type="ECO:0000313" key="7">
    <source>
        <dbReference type="EMBL" id="AEF84010.1"/>
    </source>
</evidence>
<comment type="similarity">
    <text evidence="3">Belongs to the AIR carboxylase family. Class I subfamily.</text>
</comment>
<dbReference type="EMBL" id="CP001843">
    <property type="protein sequence ID" value="AEF84010.1"/>
    <property type="molecule type" value="Genomic_DNA"/>
</dbReference>
<dbReference type="UniPathway" id="UPA00074">
    <property type="reaction ID" value="UER00943"/>
</dbReference>
<dbReference type="PANTHER" id="PTHR23046:SF2">
    <property type="entry name" value="PHOSPHORIBOSYLAMINOIMIDAZOLE CARBOXYLASE"/>
    <property type="match status" value="1"/>
</dbReference>
<dbReference type="NCBIfam" id="TIGR01162">
    <property type="entry name" value="purE"/>
    <property type="match status" value="1"/>
</dbReference>
<organism evidence="7 8">
    <name type="scientific">Treponema primitia (strain ATCC BAA-887 / DSM 12427 / ZAS-2)</name>
    <dbReference type="NCBI Taxonomy" id="545694"/>
    <lineage>
        <taxon>Bacteria</taxon>
        <taxon>Pseudomonadati</taxon>
        <taxon>Spirochaetota</taxon>
        <taxon>Spirochaetia</taxon>
        <taxon>Spirochaetales</taxon>
        <taxon>Treponemataceae</taxon>
        <taxon>Treponema</taxon>
    </lineage>
</organism>
<sequence length="164" mass="17025">MKAAIIFGSTSDKAVMKKAADVLREFGVEFSAHVISAHRTPELLTETLKTLEAQGVEVIIAGAGLAAHLPGVIASQTQVPVIGVPISSGGLGGLDALLSIVQMPKPIPVASVGVDNGANAAYLACEILSIKYSELKEKLAAFRIKMKADFARDNSLSKDGGVEL</sequence>
<dbReference type="InterPro" id="IPR033747">
    <property type="entry name" value="PurE_ClassI"/>
</dbReference>
<comment type="pathway">
    <text evidence="3 4">Purine metabolism; IMP biosynthesis via de novo pathway; 5-amino-1-(5-phospho-D-ribosyl)imidazole-4-carboxylate from 5-amino-1-(5-phospho-D-ribosyl)imidazole (N5-CAIR route): step 2/2.</text>
</comment>
<dbReference type="Pfam" id="PF00731">
    <property type="entry name" value="AIRC"/>
    <property type="match status" value="1"/>
</dbReference>
<dbReference type="HOGENOM" id="CLU_094982_2_0_12"/>